<evidence type="ECO:0000313" key="8">
    <source>
        <dbReference type="EMBL" id="GAA0242764.1"/>
    </source>
</evidence>
<evidence type="ECO:0000256" key="3">
    <source>
        <dbReference type="ARBA" id="ARBA00023125"/>
    </source>
</evidence>
<feature type="domain" description="Bacterial transcriptional activator" evidence="7">
    <location>
        <begin position="103"/>
        <end position="248"/>
    </location>
</feature>
<evidence type="ECO:0000256" key="1">
    <source>
        <dbReference type="ARBA" id="ARBA00005820"/>
    </source>
</evidence>
<dbReference type="CDD" id="cd15831">
    <property type="entry name" value="BTAD"/>
    <property type="match status" value="1"/>
</dbReference>
<dbReference type="SMART" id="SM00862">
    <property type="entry name" value="Trans_reg_C"/>
    <property type="match status" value="1"/>
</dbReference>
<comment type="caution">
    <text evidence="8">The sequence shown here is derived from an EMBL/GenBank/DDBJ whole genome shotgun (WGS) entry which is preliminary data.</text>
</comment>
<dbReference type="InterPro" id="IPR003593">
    <property type="entry name" value="AAA+_ATPase"/>
</dbReference>
<feature type="domain" description="AAA+ ATPase" evidence="5">
    <location>
        <begin position="303"/>
        <end position="460"/>
    </location>
</feature>
<protein>
    <recommendedName>
        <fullName evidence="10">DNA-binding SARP family transcriptional activator</fullName>
    </recommendedName>
</protein>
<evidence type="ECO:0000256" key="2">
    <source>
        <dbReference type="ARBA" id="ARBA00023015"/>
    </source>
</evidence>
<evidence type="ECO:0000259" key="7">
    <source>
        <dbReference type="SMART" id="SM01043"/>
    </source>
</evidence>
<keyword evidence="2" id="KW-0805">Transcription regulation</keyword>
<dbReference type="InterPro" id="IPR005158">
    <property type="entry name" value="BTAD"/>
</dbReference>
<dbReference type="SUPFAM" id="SSF48452">
    <property type="entry name" value="TPR-like"/>
    <property type="match status" value="1"/>
</dbReference>
<name>A0ABN0U930_9ACTN</name>
<dbReference type="InterPro" id="IPR027417">
    <property type="entry name" value="P-loop_NTPase"/>
</dbReference>
<dbReference type="InterPro" id="IPR011990">
    <property type="entry name" value="TPR-like_helical_dom_sf"/>
</dbReference>
<dbReference type="InterPro" id="IPR036388">
    <property type="entry name" value="WH-like_DNA-bd_sf"/>
</dbReference>
<keyword evidence="3" id="KW-0238">DNA-binding</keyword>
<evidence type="ECO:0000259" key="5">
    <source>
        <dbReference type="SMART" id="SM00382"/>
    </source>
</evidence>
<dbReference type="SUPFAM" id="SSF52540">
    <property type="entry name" value="P-loop containing nucleoside triphosphate hydrolases"/>
    <property type="match status" value="1"/>
</dbReference>
<evidence type="ECO:0000256" key="4">
    <source>
        <dbReference type="ARBA" id="ARBA00023163"/>
    </source>
</evidence>
<keyword evidence="9" id="KW-1185">Reference proteome</keyword>
<dbReference type="Proteomes" id="UP001500967">
    <property type="component" value="Unassembled WGS sequence"/>
</dbReference>
<dbReference type="Pfam" id="PF03704">
    <property type="entry name" value="BTAD"/>
    <property type="match status" value="1"/>
</dbReference>
<keyword evidence="4" id="KW-0804">Transcription</keyword>
<evidence type="ECO:0000313" key="9">
    <source>
        <dbReference type="Proteomes" id="UP001500967"/>
    </source>
</evidence>
<proteinExistence type="inferred from homology"/>
<dbReference type="PANTHER" id="PTHR35807">
    <property type="entry name" value="TRANSCRIPTIONAL REGULATOR REDD-RELATED"/>
    <property type="match status" value="1"/>
</dbReference>
<dbReference type="EMBL" id="BAAAGX010000010">
    <property type="protein sequence ID" value="GAA0242764.1"/>
    <property type="molecule type" value="Genomic_DNA"/>
</dbReference>
<evidence type="ECO:0008006" key="10">
    <source>
        <dbReference type="Google" id="ProtNLM"/>
    </source>
</evidence>
<dbReference type="SUPFAM" id="SSF46894">
    <property type="entry name" value="C-terminal effector domain of the bipartite response regulators"/>
    <property type="match status" value="1"/>
</dbReference>
<dbReference type="Gene3D" id="1.10.10.10">
    <property type="entry name" value="Winged helix-like DNA-binding domain superfamily/Winged helix DNA-binding domain"/>
    <property type="match status" value="1"/>
</dbReference>
<dbReference type="InterPro" id="IPR001867">
    <property type="entry name" value="OmpR/PhoB-type_DNA-bd"/>
</dbReference>
<accession>A0ABN0U930</accession>
<dbReference type="InterPro" id="IPR016032">
    <property type="entry name" value="Sig_transdc_resp-reg_C-effctor"/>
</dbReference>
<dbReference type="SMART" id="SM00382">
    <property type="entry name" value="AAA"/>
    <property type="match status" value="1"/>
</dbReference>
<gene>
    <name evidence="8" type="ORF">GCM10009539_30250</name>
</gene>
<dbReference type="InterPro" id="IPR051677">
    <property type="entry name" value="AfsR-DnrI-RedD_regulator"/>
</dbReference>
<sequence length="613" mass="66601">MPTMTTLRCRCLGSMEVRNGNEWRLVAGAKVRALLAVLVVQLGQLVPLDRLVAEIWGDDPPASAGALVRGYVLTLRRTFGADGARCVVGHGRGYRLDLPPEAVDVHRFDTICGAGHQALQRGDAEDASLLLTDALALCRGPALVDVPPTRTGAAYAAALEERRLVALEARIEADLRADRQSSVLGELRALVAEHPTRERLAGQWMRALTATGRRAEALDAYRVTYDRLVDRFGIVPGPQLRAVHRDVLAAEPTDETARPARRPARADRWTAPAQTPADLADFVGREAELRFGRQALEAADPTTVRVLAISGPPGVGKSALAVRLAHDLRRAYPDGQLYADLDAGPGRAADLRGVLAGFLRASGVPDSAIPAGADECAALLRSRVADRRVLLLVQNAHREQDVRALIPGGAGCAVVVTSRTCLSGLAGCRLVDLDVFTFDEAWRLLERAIGTARLEAERPAAQRLIELCGRLPLAVRIVAARAAATPGTSLTWLLTRMSEERRRLDELHLRDLDVRAAIRSGWARLDDRARLMLHHLAMLEIVSFPGWVADVVTGFDEGSAEEALRALVDQRLLAPAGADRFGRPWYRVHPLTRLFAREQLVGVERVAKAVHFP</sequence>
<feature type="domain" description="OmpR/PhoB-type" evidence="6">
    <location>
        <begin position="20"/>
        <end position="96"/>
    </location>
</feature>
<dbReference type="PRINTS" id="PR00364">
    <property type="entry name" value="DISEASERSIST"/>
</dbReference>
<reference evidence="8 9" key="1">
    <citation type="journal article" date="2019" name="Int. J. Syst. Evol. Microbiol.">
        <title>The Global Catalogue of Microorganisms (GCM) 10K type strain sequencing project: providing services to taxonomists for standard genome sequencing and annotation.</title>
        <authorList>
            <consortium name="The Broad Institute Genomics Platform"/>
            <consortium name="The Broad Institute Genome Sequencing Center for Infectious Disease"/>
            <person name="Wu L."/>
            <person name="Ma J."/>
        </authorList>
    </citation>
    <scope>NUCLEOTIDE SEQUENCE [LARGE SCALE GENOMIC DNA]</scope>
    <source>
        <strain evidence="8 9">JCM 10425</strain>
    </source>
</reference>
<comment type="similarity">
    <text evidence="1">Belongs to the AfsR/DnrI/RedD regulatory family.</text>
</comment>
<dbReference type="PANTHER" id="PTHR35807:SF1">
    <property type="entry name" value="TRANSCRIPTIONAL REGULATOR REDD"/>
    <property type="match status" value="1"/>
</dbReference>
<evidence type="ECO:0000259" key="6">
    <source>
        <dbReference type="SMART" id="SM00862"/>
    </source>
</evidence>
<dbReference type="Pfam" id="PF00486">
    <property type="entry name" value="Trans_reg_C"/>
    <property type="match status" value="1"/>
</dbReference>
<dbReference type="Gene3D" id="3.40.50.300">
    <property type="entry name" value="P-loop containing nucleotide triphosphate hydrolases"/>
    <property type="match status" value="1"/>
</dbReference>
<organism evidence="8 9">
    <name type="scientific">Cryptosporangium japonicum</name>
    <dbReference type="NCBI Taxonomy" id="80872"/>
    <lineage>
        <taxon>Bacteria</taxon>
        <taxon>Bacillati</taxon>
        <taxon>Actinomycetota</taxon>
        <taxon>Actinomycetes</taxon>
        <taxon>Cryptosporangiales</taxon>
        <taxon>Cryptosporangiaceae</taxon>
        <taxon>Cryptosporangium</taxon>
    </lineage>
</organism>
<dbReference type="Gene3D" id="1.25.40.10">
    <property type="entry name" value="Tetratricopeptide repeat domain"/>
    <property type="match status" value="1"/>
</dbReference>
<dbReference type="SMART" id="SM01043">
    <property type="entry name" value="BTAD"/>
    <property type="match status" value="1"/>
</dbReference>